<dbReference type="Pfam" id="PF03993">
    <property type="entry name" value="DUF349"/>
    <property type="match status" value="3"/>
</dbReference>
<feature type="compositionally biased region" description="Pro residues" evidence="2">
    <location>
        <begin position="7"/>
        <end position="19"/>
    </location>
</feature>
<evidence type="ECO:0000313" key="4">
    <source>
        <dbReference type="Proteomes" id="UP000588586"/>
    </source>
</evidence>
<comment type="caution">
    <text evidence="3">The sequence shown here is derived from an EMBL/GenBank/DDBJ whole genome shotgun (WGS) entry which is preliminary data.</text>
</comment>
<keyword evidence="1" id="KW-0175">Coiled coil</keyword>
<name>A0A849H5I0_9MICO</name>
<dbReference type="EMBL" id="JABEPQ010000001">
    <property type="protein sequence ID" value="NNM45040.1"/>
    <property type="molecule type" value="Genomic_DNA"/>
</dbReference>
<proteinExistence type="predicted"/>
<feature type="coiled-coil region" evidence="1">
    <location>
        <begin position="370"/>
        <end position="453"/>
    </location>
</feature>
<dbReference type="AlphaFoldDB" id="A0A849H5I0"/>
<feature type="region of interest" description="Disordered" evidence="2">
    <location>
        <begin position="1"/>
        <end position="55"/>
    </location>
</feature>
<gene>
    <name evidence="3" type="ORF">HJG52_03345</name>
</gene>
<keyword evidence="4" id="KW-1185">Reference proteome</keyword>
<reference evidence="3 4" key="1">
    <citation type="submission" date="2020-04" db="EMBL/GenBank/DDBJ databases">
        <title>Knoellia sp. isolate from air conditioner.</title>
        <authorList>
            <person name="Chea S."/>
            <person name="Kim D.-U."/>
        </authorList>
    </citation>
    <scope>NUCLEOTIDE SEQUENCE [LARGE SCALE GENOMIC DNA]</scope>
    <source>
        <strain evidence="3 4">DB2414S</strain>
    </source>
</reference>
<sequence length="459" mass="50477">MTEQTPKPTPPKPGPPPGATPAAVRKVAHAPQPTLTPNTPSGPPAESFGRVAEDGTVFVRTADGEREVGAYPDATPEEALHYFARKYDELYASADLLHQRLTGTDLSAKDATDGLAKLREHIAEANVVGDLAALDALVTQIEGEVATRRETEAAERTAARAAAATERETIVAEAEKIAAQPENKVQWKASGARMRELLEEWKKHQRSGARLDRETEGALWQRFSSARNSFDKSRRVHFAQLEGTQAEAKALKQELVKEAEALASSKDWGPTAGAYKRLMDRWRKAGRASRADDDALWERFKAAQDTFFNAKDEVAAKEDEEFRANLVVKEELLKEAEAILPITDLEAAKTALRAVQDKWDAAGKVPRADVDRMEKGMRRVEQAVRDADEKRWKQTNPEVAARAQSMVDQLEASVASLRDDVAKAQASGNDKKVKDAQAKLEAQEQWLAQARGNLDEFGG</sequence>
<evidence type="ECO:0000313" key="3">
    <source>
        <dbReference type="EMBL" id="NNM45040.1"/>
    </source>
</evidence>
<dbReference type="Proteomes" id="UP000588586">
    <property type="component" value="Unassembled WGS sequence"/>
</dbReference>
<protein>
    <submittedName>
        <fullName evidence="3">DUF349 domain-containing protein</fullName>
    </submittedName>
</protein>
<dbReference type="InterPro" id="IPR007139">
    <property type="entry name" value="DUF349"/>
</dbReference>
<accession>A0A849H5I0</accession>
<organism evidence="3 4">
    <name type="scientific">Knoellia koreensis</name>
    <dbReference type="NCBI Taxonomy" id="2730921"/>
    <lineage>
        <taxon>Bacteria</taxon>
        <taxon>Bacillati</taxon>
        <taxon>Actinomycetota</taxon>
        <taxon>Actinomycetes</taxon>
        <taxon>Micrococcales</taxon>
        <taxon>Intrasporangiaceae</taxon>
        <taxon>Knoellia</taxon>
    </lineage>
</organism>
<evidence type="ECO:0000256" key="2">
    <source>
        <dbReference type="SAM" id="MobiDB-lite"/>
    </source>
</evidence>
<dbReference type="RefSeq" id="WP_171242113.1">
    <property type="nucleotide sequence ID" value="NZ_JABEPQ010000001.1"/>
</dbReference>
<evidence type="ECO:0000256" key="1">
    <source>
        <dbReference type="SAM" id="Coils"/>
    </source>
</evidence>